<feature type="domain" description="Smr" evidence="2">
    <location>
        <begin position="474"/>
        <end position="555"/>
    </location>
</feature>
<dbReference type="PROSITE" id="PS50828">
    <property type="entry name" value="SMR"/>
    <property type="match status" value="1"/>
</dbReference>
<dbReference type="GeneID" id="103703297"/>
<dbReference type="AlphaFoldDB" id="A0A8B7BS95"/>
<feature type="region of interest" description="Disordered" evidence="1">
    <location>
        <begin position="334"/>
        <end position="361"/>
    </location>
</feature>
<feature type="region of interest" description="Disordered" evidence="1">
    <location>
        <begin position="46"/>
        <end position="74"/>
    </location>
</feature>
<dbReference type="InterPro" id="IPR041806">
    <property type="entry name" value="CID5/6/7_CUE"/>
</dbReference>
<dbReference type="PANTHER" id="PTHR46651:SF1">
    <property type="entry name" value="SMALL MUTS RELATED FAMILY PROTEIN"/>
    <property type="match status" value="1"/>
</dbReference>
<accession>A0A8B7BS95</accession>
<name>A0A8B7BS95_PHODC</name>
<protein>
    <submittedName>
        <fullName evidence="4">Polyadenylate-binding protein-interacting protein 7-like isoform X1</fullName>
    </submittedName>
</protein>
<dbReference type="Gene3D" id="3.30.1370.110">
    <property type="match status" value="1"/>
</dbReference>
<keyword evidence="3" id="KW-1185">Reference proteome</keyword>
<reference evidence="4" key="2">
    <citation type="submission" date="2025-08" db="UniProtKB">
        <authorList>
            <consortium name="RefSeq"/>
        </authorList>
    </citation>
    <scope>IDENTIFICATION</scope>
    <source>
        <tissue evidence="4">Young leaves</tissue>
    </source>
</reference>
<dbReference type="PANTHER" id="PTHR46651">
    <property type="entry name" value="POLYADENYLATE-BINDING PROTEIN-INTERACTING PROTEIN 7"/>
    <property type="match status" value="1"/>
</dbReference>
<dbReference type="InterPro" id="IPR053242">
    <property type="entry name" value="PAM2-like_domain"/>
</dbReference>
<dbReference type="OrthoDB" id="3231855at2759"/>
<proteinExistence type="predicted"/>
<dbReference type="SMART" id="SM00463">
    <property type="entry name" value="SMR"/>
    <property type="match status" value="1"/>
</dbReference>
<dbReference type="KEGG" id="pda:103703297"/>
<dbReference type="InterPro" id="IPR002625">
    <property type="entry name" value="Smr_dom"/>
</dbReference>
<dbReference type="SUPFAM" id="SSF160443">
    <property type="entry name" value="SMR domain-like"/>
    <property type="match status" value="1"/>
</dbReference>
<dbReference type="SMART" id="SM01162">
    <property type="entry name" value="DUF1771"/>
    <property type="match status" value="1"/>
</dbReference>
<sequence>MSFPIKGFSNNKDARLNISNKVTALNPNAAEFIPSALRSTFGNSKSADATKIDAPGPSGKAVLNHSESSISNNSDDEAHQFWRCQLPDDITPDFKVTGEDELRTPGQLSLAGLSIHDRIETSQFSASASSRLLGIQQDVLSRGIDNLNLSEKTRYSGSGYTETQSSASFMALATENWNQLFMNDDQHFMNRREGHDYNGDYSNGYLNNSSEDAVLEDGAIDPVEFLVSQFPGFSAASLADVYYANGCDLNLTIEILTQLETQVDCDFGQNLNSKASSAPRLSMLDFPALPVAESKYSEEGLQQSQNSYRSPSSISSGNIDFASAVRKLASQDSGHWKYGRSGSTDGSVGSSRDSQLLTSQNSGNRKLAFGDKLRNSGASQAAPVWLETGEAVANMYSELREEARDFARLRNACLEQARQAYLIGNKALAKELGVKGQLYNMQMKAAHGKAREAIFRQRNPVAAVLQGRAQDCLIDLHGLHVSEAIHILKQELSILRSTARSAGQQLQVMICVGTGHHTKGSRTPARLPVAVEQYLVEEGLRYTQPQPGLLRVVIY</sequence>
<dbReference type="RefSeq" id="XP_008784331.2">
    <property type="nucleotide sequence ID" value="XM_008786109.4"/>
</dbReference>
<organism evidence="3 4">
    <name type="scientific">Phoenix dactylifera</name>
    <name type="common">Date palm</name>
    <dbReference type="NCBI Taxonomy" id="42345"/>
    <lineage>
        <taxon>Eukaryota</taxon>
        <taxon>Viridiplantae</taxon>
        <taxon>Streptophyta</taxon>
        <taxon>Embryophyta</taxon>
        <taxon>Tracheophyta</taxon>
        <taxon>Spermatophyta</taxon>
        <taxon>Magnoliopsida</taxon>
        <taxon>Liliopsida</taxon>
        <taxon>Arecaceae</taxon>
        <taxon>Coryphoideae</taxon>
        <taxon>Phoeniceae</taxon>
        <taxon>Phoenix</taxon>
    </lineage>
</organism>
<reference evidence="3" key="1">
    <citation type="journal article" date="2019" name="Nat. Commun.">
        <title>Genome-wide association mapping of date palm fruit traits.</title>
        <authorList>
            <person name="Hazzouri K.M."/>
            <person name="Gros-Balthazard M."/>
            <person name="Flowers J.M."/>
            <person name="Copetti D."/>
            <person name="Lemansour A."/>
            <person name="Lebrun M."/>
            <person name="Masmoudi K."/>
            <person name="Ferrand S."/>
            <person name="Dhar M.I."/>
            <person name="Fresquez Z.A."/>
            <person name="Rosas U."/>
            <person name="Zhang J."/>
            <person name="Talag J."/>
            <person name="Lee S."/>
            <person name="Kudrna D."/>
            <person name="Powell R.F."/>
            <person name="Leitch I.J."/>
            <person name="Krueger R.R."/>
            <person name="Wing R.A."/>
            <person name="Amiri K.M.A."/>
            <person name="Purugganan M.D."/>
        </authorList>
    </citation>
    <scope>NUCLEOTIDE SEQUENCE [LARGE SCALE GENOMIC DNA]</scope>
    <source>
        <strain evidence="3">cv. Khalas</strain>
    </source>
</reference>
<evidence type="ECO:0000256" key="1">
    <source>
        <dbReference type="SAM" id="MobiDB-lite"/>
    </source>
</evidence>
<gene>
    <name evidence="4" type="primary">LOC103703297</name>
</gene>
<dbReference type="InterPro" id="IPR013899">
    <property type="entry name" value="DUF1771"/>
</dbReference>
<dbReference type="Pfam" id="PF08590">
    <property type="entry name" value="DUF1771"/>
    <property type="match status" value="1"/>
</dbReference>
<dbReference type="CDD" id="cd14371">
    <property type="entry name" value="CUE_CID7_like"/>
    <property type="match status" value="1"/>
</dbReference>
<dbReference type="InterPro" id="IPR036063">
    <property type="entry name" value="Smr_dom_sf"/>
</dbReference>
<evidence type="ECO:0000259" key="2">
    <source>
        <dbReference type="PROSITE" id="PS50828"/>
    </source>
</evidence>
<evidence type="ECO:0000313" key="3">
    <source>
        <dbReference type="Proteomes" id="UP000228380"/>
    </source>
</evidence>
<evidence type="ECO:0000313" key="4">
    <source>
        <dbReference type="RefSeq" id="XP_008784331.2"/>
    </source>
</evidence>
<feature type="compositionally biased region" description="Polar residues" evidence="1">
    <location>
        <begin position="341"/>
        <end position="361"/>
    </location>
</feature>
<dbReference type="Proteomes" id="UP000228380">
    <property type="component" value="Chromosome 11"/>
</dbReference>